<accession>A0A1Q9CS83</accession>
<dbReference type="EMBL" id="LSRX01000958">
    <property type="protein sequence ID" value="OLP85757.1"/>
    <property type="molecule type" value="Genomic_DNA"/>
</dbReference>
<evidence type="ECO:0000313" key="3">
    <source>
        <dbReference type="Proteomes" id="UP000186817"/>
    </source>
</evidence>
<feature type="compositionally biased region" description="Acidic residues" evidence="1">
    <location>
        <begin position="300"/>
        <end position="310"/>
    </location>
</feature>
<proteinExistence type="predicted"/>
<sequence length="774" mass="86386">MDYLIAMDVPEGAMRAFPSHANEAMGTDQKGNWTPFPEKAIVCPSVRACCSDLVECDADAPWPKAVRNNTAEVGSVRRTIGPVFVTSKAGKKYHKKKCERSPINTHYNPEPTELQNTKNYTIMDNLGKKLQYLVSSEEIAKEEFETLMYMFFIRKQSSNAKEAPFAVREQEDPRGEIHLHKLAEELANSKKLYSILSRYTKNQEKTSDSFKMGTVIDSVPATVRQHTLLNIKEDTSCDDFRTFLTTYENAKRWTQPTPTDLINSGKDRGGTAATDVSQVKGSWRQRRLLQRRKERKLEKVEEEEEEEEDMEKVATSSSEERIKQLRRQVTILEGLSDECYDSCSIAHKKVCLNDLKAVVQSGMLGKDVTQQEADAQMQMTAMATSAATSRKARDKLIQDLNAEQRRKNHARDLERQRAWREKQLIKLASFRDRVYNAAVDSLRGEECCKCKMIEKNRISLLGKTTFVVDICSARACEAYKGMCTKMDKGFCSEYMFAGCWHGLSMHLSFAVLLSISFVVLAGPPKAPQLASLGGGLARVLRPLADLALKPWPAAAYAKSDIHQRMDFRSDPHCAEGVSAEPTKMVGLTPQEVAFAEELLEHDADDTTSLPEEAPLVLELTISPPGVLELQRLHEAVEADDVEPLQAAILQAQDAGVSAEEVAFAVAVCAQRKEQRKRQALEVLQKVSASCNGMSGIVKLRSALMLARAAGVSPEELRPAEDLRAVCEAKARQLLPSSLAIHRRDAGQPRPGQRLRWADEVDISSTVEFPDVAMK</sequence>
<keyword evidence="3" id="KW-1185">Reference proteome</keyword>
<comment type="caution">
    <text evidence="2">The sequence shown here is derived from an EMBL/GenBank/DDBJ whole genome shotgun (WGS) entry which is preliminary data.</text>
</comment>
<dbReference type="Proteomes" id="UP000186817">
    <property type="component" value="Unassembled WGS sequence"/>
</dbReference>
<organism evidence="2 3">
    <name type="scientific">Symbiodinium microadriaticum</name>
    <name type="common">Dinoflagellate</name>
    <name type="synonym">Zooxanthella microadriatica</name>
    <dbReference type="NCBI Taxonomy" id="2951"/>
    <lineage>
        <taxon>Eukaryota</taxon>
        <taxon>Sar</taxon>
        <taxon>Alveolata</taxon>
        <taxon>Dinophyceae</taxon>
        <taxon>Suessiales</taxon>
        <taxon>Symbiodiniaceae</taxon>
        <taxon>Symbiodinium</taxon>
    </lineage>
</organism>
<evidence type="ECO:0000313" key="2">
    <source>
        <dbReference type="EMBL" id="OLP85757.1"/>
    </source>
</evidence>
<gene>
    <name evidence="2" type="ORF">AK812_SmicGene33215</name>
</gene>
<feature type="region of interest" description="Disordered" evidence="1">
    <location>
        <begin position="255"/>
        <end position="276"/>
    </location>
</feature>
<evidence type="ECO:0000256" key="1">
    <source>
        <dbReference type="SAM" id="MobiDB-lite"/>
    </source>
</evidence>
<dbReference type="AlphaFoldDB" id="A0A1Q9CS83"/>
<dbReference type="OrthoDB" id="420374at2759"/>
<feature type="region of interest" description="Disordered" evidence="1">
    <location>
        <begin position="298"/>
        <end position="319"/>
    </location>
</feature>
<name>A0A1Q9CS83_SYMMI</name>
<protein>
    <submittedName>
        <fullName evidence="2">Uncharacterized protein</fullName>
    </submittedName>
</protein>
<reference evidence="2 3" key="1">
    <citation type="submission" date="2016-02" db="EMBL/GenBank/DDBJ databases">
        <title>Genome analysis of coral dinoflagellate symbionts highlights evolutionary adaptations to a symbiotic lifestyle.</title>
        <authorList>
            <person name="Aranda M."/>
            <person name="Li Y."/>
            <person name="Liew Y.J."/>
            <person name="Baumgarten S."/>
            <person name="Simakov O."/>
            <person name="Wilson M."/>
            <person name="Piel J."/>
            <person name="Ashoor H."/>
            <person name="Bougouffa S."/>
            <person name="Bajic V.B."/>
            <person name="Ryu T."/>
            <person name="Ravasi T."/>
            <person name="Bayer T."/>
            <person name="Micklem G."/>
            <person name="Kim H."/>
            <person name="Bhak J."/>
            <person name="Lajeunesse T.C."/>
            <person name="Voolstra C.R."/>
        </authorList>
    </citation>
    <scope>NUCLEOTIDE SEQUENCE [LARGE SCALE GENOMIC DNA]</scope>
    <source>
        <strain evidence="2 3">CCMP2467</strain>
    </source>
</reference>